<reference evidence="2" key="1">
    <citation type="journal article" date="2023" name="Mol. Phylogenet. Evol.">
        <title>Genome-scale phylogeny and comparative genomics of the fungal order Sordariales.</title>
        <authorList>
            <person name="Hensen N."/>
            <person name="Bonometti L."/>
            <person name="Westerberg I."/>
            <person name="Brannstrom I.O."/>
            <person name="Guillou S."/>
            <person name="Cros-Aarteil S."/>
            <person name="Calhoun S."/>
            <person name="Haridas S."/>
            <person name="Kuo A."/>
            <person name="Mondo S."/>
            <person name="Pangilinan J."/>
            <person name="Riley R."/>
            <person name="LaButti K."/>
            <person name="Andreopoulos B."/>
            <person name="Lipzen A."/>
            <person name="Chen C."/>
            <person name="Yan M."/>
            <person name="Daum C."/>
            <person name="Ng V."/>
            <person name="Clum A."/>
            <person name="Steindorff A."/>
            <person name="Ohm R.A."/>
            <person name="Martin F."/>
            <person name="Silar P."/>
            <person name="Natvig D.O."/>
            <person name="Lalanne C."/>
            <person name="Gautier V."/>
            <person name="Ament-Velasquez S.L."/>
            <person name="Kruys A."/>
            <person name="Hutchinson M.I."/>
            <person name="Powell A.J."/>
            <person name="Barry K."/>
            <person name="Miller A.N."/>
            <person name="Grigoriev I.V."/>
            <person name="Debuchy R."/>
            <person name="Gladieux P."/>
            <person name="Hiltunen Thoren M."/>
            <person name="Johannesson H."/>
        </authorList>
    </citation>
    <scope>NUCLEOTIDE SEQUENCE [LARGE SCALE GENOMIC DNA]</scope>
    <source>
        <strain evidence="2">CBS 340.73</strain>
    </source>
</reference>
<keyword evidence="2" id="KW-1185">Reference proteome</keyword>
<dbReference type="EMBL" id="MU853982">
    <property type="protein sequence ID" value="KAK3934526.1"/>
    <property type="molecule type" value="Genomic_DNA"/>
</dbReference>
<protein>
    <submittedName>
        <fullName evidence="1">Uncharacterized protein</fullName>
    </submittedName>
</protein>
<accession>A0AAN6MX67</accession>
<evidence type="ECO:0000313" key="1">
    <source>
        <dbReference type="EMBL" id="KAK3934526.1"/>
    </source>
</evidence>
<dbReference type="Proteomes" id="UP001303473">
    <property type="component" value="Unassembled WGS sequence"/>
</dbReference>
<dbReference type="GO" id="GO:0019441">
    <property type="term" value="P:L-tryptophan catabolic process to kynurenine"/>
    <property type="evidence" value="ECO:0007669"/>
    <property type="project" value="InterPro"/>
</dbReference>
<sequence length="224" mass="25343">MGNHTSRQRRSTEKSVDLPPALVMPWEYLQRRFGLSSQSGNNMSNIVLNHDEHGRHIFKINAGLSDSVLRSEEAFSGIFYNCERLGLSIYYHVVLSVICFERRDAPACAAQVAAITAQLGPLLRQYYGALHDGVVKRSEWLSHVQGFFGWGVGHLDQNGDWIKYDGLSGNQALVFMVLDAFLGIEPYLSALNQERNVPARQRALCRALERNSFRGRLTKEMKEE</sequence>
<proteinExistence type="predicted"/>
<comment type="caution">
    <text evidence="1">The sequence shown here is derived from an EMBL/GenBank/DDBJ whole genome shotgun (WGS) entry which is preliminary data.</text>
</comment>
<name>A0AAN6MX67_9PEZI</name>
<evidence type="ECO:0000313" key="2">
    <source>
        <dbReference type="Proteomes" id="UP001303473"/>
    </source>
</evidence>
<dbReference type="InterPro" id="IPR037217">
    <property type="entry name" value="Trp/Indoleamine_2_3_dOase-like"/>
</dbReference>
<dbReference type="SUPFAM" id="SSF140959">
    <property type="entry name" value="Indolic compounds 2,3-dioxygenase-like"/>
    <property type="match status" value="1"/>
</dbReference>
<dbReference type="GO" id="GO:0046872">
    <property type="term" value="F:metal ion binding"/>
    <property type="evidence" value="ECO:0007669"/>
    <property type="project" value="InterPro"/>
</dbReference>
<organism evidence="1 2">
    <name type="scientific">Diplogelasinospora grovesii</name>
    <dbReference type="NCBI Taxonomy" id="303347"/>
    <lineage>
        <taxon>Eukaryota</taxon>
        <taxon>Fungi</taxon>
        <taxon>Dikarya</taxon>
        <taxon>Ascomycota</taxon>
        <taxon>Pezizomycotina</taxon>
        <taxon>Sordariomycetes</taxon>
        <taxon>Sordariomycetidae</taxon>
        <taxon>Sordariales</taxon>
        <taxon>Diplogelasinosporaceae</taxon>
        <taxon>Diplogelasinospora</taxon>
    </lineage>
</organism>
<dbReference type="AlphaFoldDB" id="A0AAN6MX67"/>
<gene>
    <name evidence="1" type="ORF">QBC46DRAFT_75957</name>
</gene>
<dbReference type="GO" id="GO:0020037">
    <property type="term" value="F:heme binding"/>
    <property type="evidence" value="ECO:0007669"/>
    <property type="project" value="InterPro"/>
</dbReference>